<evidence type="ECO:0000256" key="1">
    <source>
        <dbReference type="SAM" id="MobiDB-lite"/>
    </source>
</evidence>
<evidence type="ECO:0000313" key="3">
    <source>
        <dbReference type="Proteomes" id="UP001422074"/>
    </source>
</evidence>
<feature type="region of interest" description="Disordered" evidence="1">
    <location>
        <begin position="58"/>
        <end position="77"/>
    </location>
</feature>
<evidence type="ECO:0008006" key="4">
    <source>
        <dbReference type="Google" id="ProtNLM"/>
    </source>
</evidence>
<protein>
    <recommendedName>
        <fullName evidence="4">DUF3073 domain-containing protein</fullName>
    </recommendedName>
</protein>
<name>A0ABU9WVV3_9MICC</name>
<comment type="caution">
    <text evidence="2">The sequence shown here is derived from an EMBL/GenBank/DDBJ whole genome shotgun (WGS) entry which is preliminary data.</text>
</comment>
<gene>
    <name evidence="2" type="ORF">ABCQ75_01895</name>
</gene>
<evidence type="ECO:0000313" key="2">
    <source>
        <dbReference type="EMBL" id="MEN2743292.1"/>
    </source>
</evidence>
<accession>A0ABU9WVV3</accession>
<proteinExistence type="predicted"/>
<feature type="compositionally biased region" description="Basic and acidic residues" evidence="1">
    <location>
        <begin position="31"/>
        <end position="52"/>
    </location>
</feature>
<dbReference type="RefSeq" id="WP_345882775.1">
    <property type="nucleotide sequence ID" value="NZ_JBDFRB010000001.1"/>
</dbReference>
<feature type="region of interest" description="Disordered" evidence="1">
    <location>
        <begin position="26"/>
        <end position="52"/>
    </location>
</feature>
<dbReference type="Proteomes" id="UP001422074">
    <property type="component" value="Unassembled WGS sequence"/>
</dbReference>
<feature type="compositionally biased region" description="Basic and acidic residues" evidence="1">
    <location>
        <begin position="63"/>
        <end position="77"/>
    </location>
</feature>
<keyword evidence="3" id="KW-1185">Reference proteome</keyword>
<sequence>MERHEPGKPETRVQAFMRAMSRLRGVYGPANRRDLSEPERYGSNPEDAKEADELAGIEVETDSEGHHYGVRKDGSGD</sequence>
<dbReference type="EMBL" id="JBDFRB010000001">
    <property type="protein sequence ID" value="MEN2743292.1"/>
    <property type="molecule type" value="Genomic_DNA"/>
</dbReference>
<reference evidence="2 3" key="1">
    <citation type="submission" date="2024-05" db="EMBL/GenBank/DDBJ databases">
        <title>Sinomonas sp. nov., isolated from a waste landfill.</title>
        <authorList>
            <person name="Zhao Y."/>
        </authorList>
    </citation>
    <scope>NUCLEOTIDE SEQUENCE [LARGE SCALE GENOMIC DNA]</scope>
    <source>
        <strain evidence="2 3">CCTCC AB2014300</strain>
    </source>
</reference>
<organism evidence="2 3">
    <name type="scientific">Sinomonas halotolerans</name>
    <dbReference type="NCBI Taxonomy" id="1644133"/>
    <lineage>
        <taxon>Bacteria</taxon>
        <taxon>Bacillati</taxon>
        <taxon>Actinomycetota</taxon>
        <taxon>Actinomycetes</taxon>
        <taxon>Micrococcales</taxon>
        <taxon>Micrococcaceae</taxon>
        <taxon>Sinomonas</taxon>
    </lineage>
</organism>